<name>A0ACD5HJW8_9PROT</name>
<evidence type="ECO:0000313" key="2">
    <source>
        <dbReference type="Proteomes" id="UP000271650"/>
    </source>
</evidence>
<reference evidence="1 2" key="1">
    <citation type="journal article" date="2019" name="Int. J. Syst. Evol. Microbiol.">
        <title>Acidithiobacillus sulfuriphilus sp. nov.: an extremely acidophilic sulfur-oxidizing chemolithotroph isolated from a neutral pH environment.</title>
        <authorList>
            <person name="Falagan C."/>
            <person name="Moya-Beltran A."/>
            <person name="Castro M."/>
            <person name="Quatrini R."/>
            <person name="Johnson D.B."/>
        </authorList>
    </citation>
    <scope>NUCLEOTIDE SEQUENCE [LARGE SCALE GENOMIC DNA]</scope>
    <source>
        <strain evidence="1 2">CJ-2</strain>
    </source>
</reference>
<organism evidence="1 2">
    <name type="scientific">Acidithiobacillus sulfuriphilus</name>
    <dbReference type="NCBI Taxonomy" id="1867749"/>
    <lineage>
        <taxon>Bacteria</taxon>
        <taxon>Pseudomonadati</taxon>
        <taxon>Pseudomonadota</taxon>
        <taxon>Acidithiobacillia</taxon>
        <taxon>Acidithiobacillales</taxon>
        <taxon>Acidithiobacillaceae</taxon>
        <taxon>Acidithiobacillus</taxon>
    </lineage>
</organism>
<sequence>MSTVIDERRKNKKHRHYDAEFGVDGWWNRDGARAPREVAIPPFPSAVGHEP</sequence>
<evidence type="ECO:0000313" key="1">
    <source>
        <dbReference type="EMBL" id="XRI75976.1"/>
    </source>
</evidence>
<gene>
    <name evidence="1" type="ORF">EC580_008305</name>
</gene>
<accession>A0ACD5HJW8</accession>
<dbReference type="Proteomes" id="UP000271650">
    <property type="component" value="Chromosome"/>
</dbReference>
<dbReference type="EMBL" id="CP127527">
    <property type="protein sequence ID" value="XRI75976.1"/>
    <property type="molecule type" value="Genomic_DNA"/>
</dbReference>
<protein>
    <submittedName>
        <fullName evidence="1">Uncharacterized protein</fullName>
    </submittedName>
</protein>
<proteinExistence type="predicted"/>
<keyword evidence="2" id="KW-1185">Reference proteome</keyword>